<name>A0A804N974_MAIZE</name>
<feature type="region of interest" description="Disordered" evidence="9">
    <location>
        <begin position="412"/>
        <end position="445"/>
    </location>
</feature>
<dbReference type="AlphaFoldDB" id="A0A804N974"/>
<evidence type="ECO:0000256" key="7">
    <source>
        <dbReference type="RuleBase" id="RU003422"/>
    </source>
</evidence>
<dbReference type="GO" id="GO:0005524">
    <property type="term" value="F:ATP binding"/>
    <property type="evidence" value="ECO:0007669"/>
    <property type="project" value="UniProtKB-KW"/>
</dbReference>
<dbReference type="FunFam" id="3.40.50.300:FF:000087">
    <property type="entry name" value="Recombinase RecA"/>
    <property type="match status" value="1"/>
</dbReference>
<dbReference type="NCBIfam" id="TIGR02012">
    <property type="entry name" value="tigrfam_recA"/>
    <property type="match status" value="1"/>
</dbReference>
<evidence type="ECO:0000313" key="12">
    <source>
        <dbReference type="EnsemblPlants" id="Zm00001eb144420_P002"/>
    </source>
</evidence>
<organism evidence="12 13">
    <name type="scientific">Zea mays</name>
    <name type="common">Maize</name>
    <dbReference type="NCBI Taxonomy" id="4577"/>
    <lineage>
        <taxon>Eukaryota</taxon>
        <taxon>Viridiplantae</taxon>
        <taxon>Streptophyta</taxon>
        <taxon>Embryophyta</taxon>
        <taxon>Tracheophyta</taxon>
        <taxon>Spermatophyta</taxon>
        <taxon>Magnoliopsida</taxon>
        <taxon>Liliopsida</taxon>
        <taxon>Poales</taxon>
        <taxon>Poaceae</taxon>
        <taxon>PACMAD clade</taxon>
        <taxon>Panicoideae</taxon>
        <taxon>Andropogonodae</taxon>
        <taxon>Andropogoneae</taxon>
        <taxon>Tripsacinae</taxon>
        <taxon>Zea</taxon>
    </lineage>
</organism>
<dbReference type="Pfam" id="PF00154">
    <property type="entry name" value="RecA_N"/>
    <property type="match status" value="1"/>
</dbReference>
<evidence type="ECO:0000256" key="9">
    <source>
        <dbReference type="SAM" id="MobiDB-lite"/>
    </source>
</evidence>
<comment type="similarity">
    <text evidence="1 7">Belongs to the RecA family.</text>
</comment>
<evidence type="ECO:0000259" key="11">
    <source>
        <dbReference type="PROSITE" id="PS50163"/>
    </source>
</evidence>
<keyword evidence="3 7" id="KW-0067">ATP-binding</keyword>
<evidence type="ECO:0000256" key="6">
    <source>
        <dbReference type="ARBA" id="ARBA00056887"/>
    </source>
</evidence>
<dbReference type="SUPFAM" id="SSF52540">
    <property type="entry name" value="P-loop containing nucleoside triphosphate hydrolases"/>
    <property type="match status" value="1"/>
</dbReference>
<comment type="function">
    <text evidence="6">Involved in recombination ability and DNA strand transfer activity.</text>
</comment>
<dbReference type="PRINTS" id="PR00142">
    <property type="entry name" value="RECA"/>
</dbReference>
<protein>
    <recommendedName>
        <fullName evidence="15">DNA repair protein recA homolog 3 mitochondrial</fullName>
    </recommendedName>
</protein>
<feature type="compositionally biased region" description="Polar residues" evidence="9">
    <location>
        <begin position="412"/>
        <end position="423"/>
    </location>
</feature>
<evidence type="ECO:0000256" key="8">
    <source>
        <dbReference type="RuleBase" id="RU004527"/>
    </source>
</evidence>
<dbReference type="InterPro" id="IPR049428">
    <property type="entry name" value="RecA-like_N"/>
</dbReference>
<reference evidence="12" key="2">
    <citation type="submission" date="2019-07" db="EMBL/GenBank/DDBJ databases">
        <authorList>
            <person name="Seetharam A."/>
            <person name="Woodhouse M."/>
            <person name="Cannon E."/>
        </authorList>
    </citation>
    <scope>NUCLEOTIDE SEQUENCE [LARGE SCALE GENOMIC DNA]</scope>
    <source>
        <strain evidence="12">cv. B73</strain>
    </source>
</reference>
<feature type="domain" description="RecA family profile 2" evidence="11">
    <location>
        <begin position="319"/>
        <end position="390"/>
    </location>
</feature>
<dbReference type="PROSITE" id="PS00321">
    <property type="entry name" value="RECA_1"/>
    <property type="match status" value="1"/>
</dbReference>
<evidence type="ECO:0000256" key="3">
    <source>
        <dbReference type="ARBA" id="ARBA00022840"/>
    </source>
</evidence>
<keyword evidence="13" id="KW-1185">Reference proteome</keyword>
<dbReference type="CDD" id="cd00983">
    <property type="entry name" value="RecA"/>
    <property type="match status" value="1"/>
</dbReference>
<dbReference type="InterPro" id="IPR027417">
    <property type="entry name" value="P-loop_NTPase"/>
</dbReference>
<reference evidence="13" key="1">
    <citation type="submission" date="2015-12" db="EMBL/GenBank/DDBJ databases">
        <title>Update maize B73 reference genome by single molecule sequencing technologies.</title>
        <authorList>
            <consortium name="Maize Genome Sequencing Project"/>
            <person name="Ware D."/>
        </authorList>
    </citation>
    <scope>NUCLEOTIDE SEQUENCE [LARGE SCALE GENOMIC DNA]</scope>
    <source>
        <strain evidence="13">cv. B73</strain>
    </source>
</reference>
<accession>A0A804N974</accession>
<evidence type="ECO:0000313" key="13">
    <source>
        <dbReference type="Proteomes" id="UP000007305"/>
    </source>
</evidence>
<dbReference type="GO" id="GO:0003697">
    <property type="term" value="F:single-stranded DNA binding"/>
    <property type="evidence" value="ECO:0007669"/>
    <property type="project" value="InterPro"/>
</dbReference>
<dbReference type="Gene3D" id="3.40.50.300">
    <property type="entry name" value="P-loop containing nucleotide triphosphate hydrolases"/>
    <property type="match status" value="1"/>
</dbReference>
<dbReference type="InterPro" id="IPR020588">
    <property type="entry name" value="RecA_ATP-bd"/>
</dbReference>
<dbReference type="GO" id="GO:0006310">
    <property type="term" value="P:DNA recombination"/>
    <property type="evidence" value="ECO:0007669"/>
    <property type="project" value="UniProtKB-KW"/>
</dbReference>
<evidence type="ECO:0000259" key="10">
    <source>
        <dbReference type="PROSITE" id="PS50162"/>
    </source>
</evidence>
<keyword evidence="8" id="KW-0227">DNA damage</keyword>
<dbReference type="PROSITE" id="PS50163">
    <property type="entry name" value="RECA_3"/>
    <property type="match status" value="1"/>
</dbReference>
<evidence type="ECO:0000256" key="2">
    <source>
        <dbReference type="ARBA" id="ARBA00022741"/>
    </source>
</evidence>
<keyword evidence="2 7" id="KW-0547">Nucleotide-binding</keyword>
<keyword evidence="5 8" id="KW-0233">DNA recombination</keyword>
<evidence type="ECO:0008006" key="15">
    <source>
        <dbReference type="Google" id="ProtNLM"/>
    </source>
</evidence>
<proteinExistence type="evidence at protein level"/>
<dbReference type="OrthoDB" id="5957327at2759"/>
<dbReference type="SMART" id="SM00382">
    <property type="entry name" value="AAA"/>
    <property type="match status" value="1"/>
</dbReference>
<evidence type="ECO:0007829" key="14">
    <source>
        <dbReference type="PeptideAtlas" id="A0A804N974"/>
    </source>
</evidence>
<dbReference type="Proteomes" id="UP000007305">
    <property type="component" value="Chromosome 3"/>
</dbReference>
<sequence>MTTLLRRASLRRVIAAAAASSFHPESYKQGICGSTFHCREFASKGHRQIPYYFLHFASCFELLISYLHCDMIILLQDFFLCFCYTLLSLPTGSVTDSSLAYVAKKKSSGTDSGEENMSKKDLALHQAIDQITSAFGKGAIMWLGRSQGHRDVPVVSTGSLDLDMALGTGGLPKGRVVEVYGPEASGKTTLALHVIAEAQKNGGYCAFVDAEHALDPALAESIGVDTNNLLLSQPDCAEQALSLVDTLIRSGSVDVVVVDSVAALVPKTELDGEMGDAHIALQARLMSQALRKLSHSLSLSQTILLFINQIRAKVATFGFGGPTEVTSGGNALKFYASVRLNIRRIGLVKKGEETIGSQIAVKIVKNKHAPPFKTAQFELEFGKGICRSSELFELGLKHKLIRKSGGSYYSFNEQEAGDSSQSDFPEESVTPEASSEEDLGAIIEG</sequence>
<evidence type="ECO:0000256" key="4">
    <source>
        <dbReference type="ARBA" id="ARBA00023125"/>
    </source>
</evidence>
<dbReference type="GO" id="GO:0006281">
    <property type="term" value="P:DNA repair"/>
    <property type="evidence" value="ECO:0007669"/>
    <property type="project" value="InterPro"/>
</dbReference>
<dbReference type="InterPro" id="IPR003593">
    <property type="entry name" value="AAA+_ATPase"/>
</dbReference>
<feature type="domain" description="RecA family profile 1" evidence="10">
    <location>
        <begin position="151"/>
        <end position="310"/>
    </location>
</feature>
<gene>
    <name evidence="12" type="primary">LOC100384162</name>
</gene>
<dbReference type="EnsemblPlants" id="Zm00001eb144420_T002">
    <property type="protein sequence ID" value="Zm00001eb144420_P002"/>
    <property type="gene ID" value="Zm00001eb144420"/>
</dbReference>
<evidence type="ECO:0000256" key="1">
    <source>
        <dbReference type="ARBA" id="ARBA00009391"/>
    </source>
</evidence>
<dbReference type="InterPro" id="IPR020584">
    <property type="entry name" value="DNA_recomb/repair_RecA_CS"/>
</dbReference>
<dbReference type="InterPro" id="IPR020587">
    <property type="entry name" value="RecA_monomer-monomer_interface"/>
</dbReference>
<dbReference type="Gramene" id="Zm00001eb144420_T002">
    <property type="protein sequence ID" value="Zm00001eb144420_P002"/>
    <property type="gene ID" value="Zm00001eb144420"/>
</dbReference>
<keyword evidence="4 8" id="KW-0238">DNA-binding</keyword>
<dbReference type="PROSITE" id="PS50162">
    <property type="entry name" value="RECA_2"/>
    <property type="match status" value="1"/>
</dbReference>
<keyword evidence="14" id="KW-1267">Proteomics identification</keyword>
<dbReference type="InterPro" id="IPR013765">
    <property type="entry name" value="DNA_recomb/repair_RecA"/>
</dbReference>
<dbReference type="PANTHER" id="PTHR45900">
    <property type="entry name" value="RECA"/>
    <property type="match status" value="1"/>
</dbReference>
<dbReference type="HAMAP" id="MF_00268">
    <property type="entry name" value="RecA"/>
    <property type="match status" value="1"/>
</dbReference>
<dbReference type="InParanoid" id="A0A804N974"/>
<reference evidence="12" key="3">
    <citation type="submission" date="2021-05" db="UniProtKB">
        <authorList>
            <consortium name="EnsemblPlants"/>
        </authorList>
    </citation>
    <scope>IDENTIFICATION</scope>
    <source>
        <strain evidence="12">cv. B73</strain>
    </source>
</reference>
<dbReference type="PANTHER" id="PTHR45900:SF6">
    <property type="entry name" value="DNA REPAIR PROTEIN RECA HOMOLOG 3, MITOCHONDRIAL-RELATED"/>
    <property type="match status" value="1"/>
</dbReference>
<dbReference type="GO" id="GO:0140664">
    <property type="term" value="F:ATP-dependent DNA damage sensor activity"/>
    <property type="evidence" value="ECO:0007669"/>
    <property type="project" value="InterPro"/>
</dbReference>
<evidence type="ECO:0000256" key="5">
    <source>
        <dbReference type="ARBA" id="ARBA00023172"/>
    </source>
</evidence>